<feature type="transmembrane region" description="Helical" evidence="12">
    <location>
        <begin position="324"/>
        <end position="345"/>
    </location>
</feature>
<gene>
    <name evidence="15" type="ORF">K437DRAFT_259216</name>
</gene>
<dbReference type="GeneID" id="25265191"/>
<dbReference type="PANTHER" id="PTHR46980:SF2">
    <property type="entry name" value="TRICALBIN-1-RELATED"/>
    <property type="match status" value="1"/>
</dbReference>
<feature type="region of interest" description="Disordered" evidence="11">
    <location>
        <begin position="1"/>
        <end position="32"/>
    </location>
</feature>
<evidence type="ECO:0000256" key="6">
    <source>
        <dbReference type="ARBA" id="ARBA00022824"/>
    </source>
</evidence>
<evidence type="ECO:0000256" key="1">
    <source>
        <dbReference type="ARBA" id="ARBA00004586"/>
    </source>
</evidence>
<evidence type="ECO:0000256" key="5">
    <source>
        <dbReference type="ARBA" id="ARBA00022737"/>
    </source>
</evidence>
<dbReference type="InterPro" id="IPR031468">
    <property type="entry name" value="SMP_LBD"/>
</dbReference>
<feature type="transmembrane region" description="Helical" evidence="12">
    <location>
        <begin position="266"/>
        <end position="284"/>
    </location>
</feature>
<keyword evidence="9" id="KW-0446">Lipid-binding</keyword>
<dbReference type="GO" id="GO:0006869">
    <property type="term" value="P:lipid transport"/>
    <property type="evidence" value="ECO:0007669"/>
    <property type="project" value="UniProtKB-KW"/>
</dbReference>
<sequence length="1480" mass="160520">MASLVRSKDHAVADRSHRSQGGEGDDAAAVHPNGTAINGGIAVDPSAWAAVEANLAASAVGGANVMQFDELDSPEAKAAAVRAAAPGGAFKGPPPKEAHGMGMASDIGGKHVRATLNLDDVDRISKAEGQLGGGKTTEGAVKAGTKVVAGVDPDAIVGWDGVSKDRIKGLNPPLARTSIKPPPGMAAPGELTGTNVSQTASGSSSSKELASAAAEDIEEAEARLAHWESSLVGQYVGDHQLGYFWTNGASMLLAVLATYFLTRFGAGIMGLLVVGAFATTYYNASMRRTRQRHRDDIARELAKKKMMDEHESAEWINHFMSRFWLIYEPVLSATVISTVDSILVANCPSFLDSIRMTTFTLGTKAPKIEHVRTFPDTEEDIVMMDWKFSFTPNDTMDLTVRQAARKINPKVVLTVRVGRSFVGAGFPILLEDMSFVGNIRLRMKLMSNYPHVQTVDISFMEPPQFDYVLKPIGGNTLGFDIGNIPGLGNFIQEQVHANLGPMMYNPNVFTLNLEELLSGTPLDTACGVLQVTIFSARELKGVKFGGGSPDPYVAISIDNKETVAKTKYKHSTNNPQFRETKFILLNNMNGMLTLSMMDYNDHRPDSHLGTAAYELKQLEEQPEQEHLSTPVMLDGKERGMVQYALSYYPVVVPDRGPDGKNLPLPKTRSGVVRLTVHQAKELDKRGGLLGDPNHKARVLLNGNKVKDSLVIKRTDSPIWEMNIEFLVTEREKAVIGIEILHERDLAQDPVNSYLSVKLDDLLAAKEREQDWFPLTNSKRGRIRMSALWKPVRMAGSMNSGSGYTPAIGVVKFWVNKATDVKNVEAALGGKSDPYAQLKIRGQITDRSTVINNDLNPVWNEILYCPVHSLKDKITLDVMDYQQNGKDRLIGTTDVPIADLARAVPDNVVPYAGTGRKLHHARLSLGRGLYKGEIEFECEFLPGVHIRGVEFEGAGNEAASKAEPGMDDGDDPDDEDRDAVLAEEKRRMMSATVQGSAADEQVAASADTAQDPHIDKVSIPLIKDSLASVETTRTASTHRNTKDEGVDMAPESLLRNQSGIIVFNLLSGNVHRKNSRLEVLFEDGYWPTYTTEPGRTEHPTWDEVGEGVIKELDWSRMWLKLRQGKGDTDDDVFAEFQANTKDILEKALNKPAEFKLQHLQGNEVSTITMVCKYIPVNIKIEPVESVNNQGYLRLEVVNARNLRAADRGKSSDPYVVFKLNGERKARTKTIKKTLNPDFHEDIGEAPVASRVSAEAIIEVYDWDQVGTADHLGSARLDLASLEPFEQTETTLNLTGKGAGENNPTITIKLVFKPDFVTHRERKGTSIARTMTSGIGGVAKVGGAGVKGVAGAGMFVGKTAFGIPKSAANFVTGKGRRKSLYGSSADDGMYEGSEVACAASGIDGIPPVPAMPAFNSDGQPIFNSLTAPTTPATAGGQGFRIPSALATSAATPTASVVDEDGHVGDSPGGKRKSRIHNPFKRH</sequence>
<dbReference type="GO" id="GO:0061817">
    <property type="term" value="P:endoplasmic reticulum-plasma membrane tethering"/>
    <property type="evidence" value="ECO:0007669"/>
    <property type="project" value="InterPro"/>
</dbReference>
<evidence type="ECO:0000259" key="14">
    <source>
        <dbReference type="PROSITE" id="PS51847"/>
    </source>
</evidence>
<comment type="caution">
    <text evidence="15">The sequence shown here is derived from an EMBL/GenBank/DDBJ whole genome shotgun (WGS) entry which is preliminary data.</text>
</comment>
<keyword evidence="3" id="KW-0597">Phosphoprotein</keyword>
<feature type="compositionally biased region" description="Low complexity" evidence="11">
    <location>
        <begin position="200"/>
        <end position="212"/>
    </location>
</feature>
<evidence type="ECO:0000313" key="16">
    <source>
        <dbReference type="Proteomes" id="UP000027361"/>
    </source>
</evidence>
<dbReference type="InParanoid" id="A0A066VJT7"/>
<keyword evidence="4 12" id="KW-0812">Transmembrane</keyword>
<feature type="compositionally biased region" description="Acidic residues" evidence="11">
    <location>
        <begin position="964"/>
        <end position="975"/>
    </location>
</feature>
<evidence type="ECO:0000256" key="7">
    <source>
        <dbReference type="ARBA" id="ARBA00022989"/>
    </source>
</evidence>
<accession>A0A066VJT7</accession>
<dbReference type="PANTHER" id="PTHR46980">
    <property type="entry name" value="TRICALBIN-1-RELATED"/>
    <property type="match status" value="1"/>
</dbReference>
<evidence type="ECO:0000256" key="12">
    <source>
        <dbReference type="SAM" id="Phobius"/>
    </source>
</evidence>
<dbReference type="EMBL" id="JMSN01000110">
    <property type="protein sequence ID" value="KDN39014.1"/>
    <property type="molecule type" value="Genomic_DNA"/>
</dbReference>
<evidence type="ECO:0000256" key="8">
    <source>
        <dbReference type="ARBA" id="ARBA00023055"/>
    </source>
</evidence>
<keyword evidence="8" id="KW-0445">Lipid transport</keyword>
<dbReference type="Pfam" id="PF24920">
    <property type="entry name" value="C2_TCB1"/>
    <property type="match status" value="1"/>
</dbReference>
<dbReference type="GO" id="GO:0008289">
    <property type="term" value="F:lipid binding"/>
    <property type="evidence" value="ECO:0007669"/>
    <property type="project" value="UniProtKB-KW"/>
</dbReference>
<evidence type="ECO:0000256" key="4">
    <source>
        <dbReference type="ARBA" id="ARBA00022692"/>
    </source>
</evidence>
<dbReference type="OMA" id="HETIKIN"/>
<feature type="domain" description="C2" evidence="13">
    <location>
        <begin position="653"/>
        <end position="772"/>
    </location>
</feature>
<evidence type="ECO:0000256" key="3">
    <source>
        <dbReference type="ARBA" id="ARBA00022553"/>
    </source>
</evidence>
<evidence type="ECO:0000259" key="13">
    <source>
        <dbReference type="PROSITE" id="PS50004"/>
    </source>
</evidence>
<dbReference type="PROSITE" id="PS51847">
    <property type="entry name" value="SMP"/>
    <property type="match status" value="1"/>
</dbReference>
<dbReference type="InterPro" id="IPR035892">
    <property type="entry name" value="C2_domain_sf"/>
</dbReference>
<keyword evidence="6" id="KW-0256">Endoplasmic reticulum</keyword>
<dbReference type="CDD" id="cd04040">
    <property type="entry name" value="C2D_Tricalbin-like"/>
    <property type="match status" value="1"/>
</dbReference>
<dbReference type="CDD" id="cd21678">
    <property type="entry name" value="SMP_TCB"/>
    <property type="match status" value="1"/>
</dbReference>
<evidence type="ECO:0008006" key="17">
    <source>
        <dbReference type="Google" id="ProtNLM"/>
    </source>
</evidence>
<keyword evidence="7 12" id="KW-1133">Transmembrane helix</keyword>
<feature type="domain" description="SMP-LTD" evidence="14">
    <location>
        <begin position="309"/>
        <end position="514"/>
    </location>
</feature>
<feature type="region of interest" description="Disordered" evidence="11">
    <location>
        <begin position="172"/>
        <end position="212"/>
    </location>
</feature>
<dbReference type="InterPro" id="IPR037765">
    <property type="entry name" value="C2B_Tricalbin"/>
</dbReference>
<keyword evidence="10 12" id="KW-0472">Membrane</keyword>
<feature type="region of interest" description="Disordered" evidence="11">
    <location>
        <begin position="954"/>
        <end position="975"/>
    </location>
</feature>
<dbReference type="SMART" id="SM00239">
    <property type="entry name" value="C2"/>
    <property type="match status" value="4"/>
</dbReference>
<dbReference type="Gene3D" id="2.60.40.150">
    <property type="entry name" value="C2 domain"/>
    <property type="match status" value="4"/>
</dbReference>
<dbReference type="InterPro" id="IPR037762">
    <property type="entry name" value="C2C_Tricalbin"/>
</dbReference>
<feature type="compositionally biased region" description="Basic and acidic residues" evidence="11">
    <location>
        <begin position="1"/>
        <end position="17"/>
    </location>
</feature>
<evidence type="ECO:0000313" key="15">
    <source>
        <dbReference type="EMBL" id="KDN39014.1"/>
    </source>
</evidence>
<keyword evidence="16" id="KW-1185">Reference proteome</keyword>
<evidence type="ECO:0000256" key="11">
    <source>
        <dbReference type="SAM" id="MobiDB-lite"/>
    </source>
</evidence>
<dbReference type="InterPro" id="IPR056910">
    <property type="entry name" value="TCB1-3_C2"/>
</dbReference>
<dbReference type="Proteomes" id="UP000027361">
    <property type="component" value="Unassembled WGS sequence"/>
</dbReference>
<dbReference type="CDD" id="cd04044">
    <property type="entry name" value="C2A_Tricalbin-like"/>
    <property type="match status" value="1"/>
</dbReference>
<dbReference type="FunCoup" id="A0A066VJT7">
    <property type="interactions" value="16"/>
</dbReference>
<dbReference type="CDD" id="cd04045">
    <property type="entry name" value="C2C_Tricalbin-like"/>
    <property type="match status" value="1"/>
</dbReference>
<evidence type="ECO:0000256" key="10">
    <source>
        <dbReference type="ARBA" id="ARBA00023136"/>
    </source>
</evidence>
<keyword evidence="2" id="KW-0813">Transport</keyword>
<evidence type="ECO:0000256" key="2">
    <source>
        <dbReference type="ARBA" id="ARBA00022448"/>
    </source>
</evidence>
<evidence type="ECO:0000256" key="9">
    <source>
        <dbReference type="ARBA" id="ARBA00023121"/>
    </source>
</evidence>
<feature type="domain" description="C2" evidence="13">
    <location>
        <begin position="1171"/>
        <end position="1290"/>
    </location>
</feature>
<dbReference type="CDD" id="cd04052">
    <property type="entry name" value="C2B_Tricalbin-like"/>
    <property type="match status" value="1"/>
</dbReference>
<dbReference type="GO" id="GO:0005789">
    <property type="term" value="C:endoplasmic reticulum membrane"/>
    <property type="evidence" value="ECO:0007669"/>
    <property type="project" value="UniProtKB-SubCell"/>
</dbReference>
<dbReference type="OrthoDB" id="1029639at2759"/>
<proteinExistence type="predicted"/>
<feature type="region of interest" description="Disordered" evidence="11">
    <location>
        <begin position="1448"/>
        <end position="1480"/>
    </location>
</feature>
<dbReference type="InterPro" id="IPR000008">
    <property type="entry name" value="C2_dom"/>
</dbReference>
<dbReference type="InterPro" id="IPR037761">
    <property type="entry name" value="C2A_Tricalbin"/>
</dbReference>
<dbReference type="PROSITE" id="PS50004">
    <property type="entry name" value="C2"/>
    <property type="match status" value="4"/>
</dbReference>
<dbReference type="HOGENOM" id="CLU_001661_0_0_1"/>
<keyword evidence="5" id="KW-0677">Repeat</keyword>
<reference evidence="15 16" key="1">
    <citation type="submission" date="2014-05" db="EMBL/GenBank/DDBJ databases">
        <title>Draft genome sequence of a rare smut relative, Tilletiaria anomala UBC 951.</title>
        <authorList>
            <consortium name="DOE Joint Genome Institute"/>
            <person name="Toome M."/>
            <person name="Kuo A."/>
            <person name="Henrissat B."/>
            <person name="Lipzen A."/>
            <person name="Tritt A."/>
            <person name="Yoshinaga Y."/>
            <person name="Zane M."/>
            <person name="Barry K."/>
            <person name="Grigoriev I.V."/>
            <person name="Spatafora J.W."/>
            <person name="Aimea M.C."/>
        </authorList>
    </citation>
    <scope>NUCLEOTIDE SEQUENCE [LARGE SCALE GENOMIC DNA]</scope>
    <source>
        <strain evidence="15 16">UBC 951</strain>
    </source>
</reference>
<comment type="subcellular location">
    <subcellularLocation>
        <location evidence="1">Endoplasmic reticulum membrane</location>
    </subcellularLocation>
</comment>
<feature type="region of interest" description="Disordered" evidence="11">
    <location>
        <begin position="1424"/>
        <end position="1443"/>
    </location>
</feature>
<dbReference type="Pfam" id="PF00168">
    <property type="entry name" value="C2"/>
    <property type="match status" value="4"/>
</dbReference>
<dbReference type="InterPro" id="IPR052455">
    <property type="entry name" value="Tricalbin_domain"/>
</dbReference>
<dbReference type="Pfam" id="PF25669">
    <property type="entry name" value="SMP_MUG190-like"/>
    <property type="match status" value="1"/>
</dbReference>
<feature type="domain" description="C2" evidence="13">
    <location>
        <begin position="505"/>
        <end position="628"/>
    </location>
</feature>
<dbReference type="RefSeq" id="XP_013240900.1">
    <property type="nucleotide sequence ID" value="XM_013385446.1"/>
</dbReference>
<feature type="domain" description="C2" evidence="13">
    <location>
        <begin position="789"/>
        <end position="910"/>
    </location>
</feature>
<dbReference type="STRING" id="1037660.A0A066VJT7"/>
<feature type="compositionally biased region" description="Basic residues" evidence="11">
    <location>
        <begin position="1467"/>
        <end position="1480"/>
    </location>
</feature>
<name>A0A066VJT7_TILAU</name>
<organism evidence="15 16">
    <name type="scientific">Tilletiaria anomala (strain ATCC 24038 / CBS 436.72 / UBC 951)</name>
    <dbReference type="NCBI Taxonomy" id="1037660"/>
    <lineage>
        <taxon>Eukaryota</taxon>
        <taxon>Fungi</taxon>
        <taxon>Dikarya</taxon>
        <taxon>Basidiomycota</taxon>
        <taxon>Ustilaginomycotina</taxon>
        <taxon>Exobasidiomycetes</taxon>
        <taxon>Georgefischeriales</taxon>
        <taxon>Tilletiariaceae</taxon>
        <taxon>Tilletiaria</taxon>
    </lineage>
</organism>
<dbReference type="SUPFAM" id="SSF49562">
    <property type="entry name" value="C2 domain (Calcium/lipid-binding domain, CaLB)"/>
    <property type="match status" value="4"/>
</dbReference>
<dbReference type="InterPro" id="IPR037756">
    <property type="entry name" value="C2D_Tricalbin"/>
</dbReference>
<protein>
    <recommendedName>
        <fullName evidence="17">Tricalbin</fullName>
    </recommendedName>
</protein>